<gene>
    <name evidence="9 11" type="primary">coaD</name>
    <name evidence="11" type="ORF">HMP0721_2087</name>
</gene>
<feature type="binding site" evidence="9">
    <location>
        <position position="9"/>
    </location>
    <ligand>
        <name>substrate</name>
    </ligand>
</feature>
<evidence type="ECO:0000256" key="7">
    <source>
        <dbReference type="ARBA" id="ARBA00022993"/>
    </source>
</evidence>
<feature type="binding site" evidence="9">
    <location>
        <position position="73"/>
    </location>
    <ligand>
        <name>substrate</name>
    </ligand>
</feature>
<keyword evidence="12" id="KW-1185">Reference proteome</keyword>
<organism evidence="11 12">
    <name type="scientific">Pseudoramibacter alactolyticus ATCC 23263</name>
    <dbReference type="NCBI Taxonomy" id="887929"/>
    <lineage>
        <taxon>Bacteria</taxon>
        <taxon>Bacillati</taxon>
        <taxon>Bacillota</taxon>
        <taxon>Clostridia</taxon>
        <taxon>Eubacteriales</taxon>
        <taxon>Eubacteriaceae</taxon>
        <taxon>Pseudoramibacter</taxon>
    </lineage>
</organism>
<comment type="function">
    <text evidence="9">Reversibly transfers an adenylyl group from ATP to 4'-phosphopantetheine, yielding dephospho-CoA (dPCoA) and pyrophosphate.</text>
</comment>
<dbReference type="Proteomes" id="UP000004754">
    <property type="component" value="Unassembled WGS sequence"/>
</dbReference>
<dbReference type="eggNOG" id="COG0669">
    <property type="taxonomic scope" value="Bacteria"/>
</dbReference>
<sequence>MTIAVYPGSFDPVTLGHLDVIARTARIFDEVRVCVMKNVSKHYCFDESERLALLAESTQALANVTVDHYEGLLTDYARSVQADVVVKGLRTIVDFEYEMQMDYFNKRLAPEIETFYLVADTRYSVLSSTAIRELMAFGGDLTGLVPAPVIRAVKDRQGGNTK</sequence>
<comment type="similarity">
    <text evidence="9">Belongs to the bacterial CoaD family.</text>
</comment>
<evidence type="ECO:0000313" key="11">
    <source>
        <dbReference type="EMBL" id="EFV00922.1"/>
    </source>
</evidence>
<dbReference type="HAMAP" id="MF_00151">
    <property type="entry name" value="PPAT_bact"/>
    <property type="match status" value="1"/>
</dbReference>
<evidence type="ECO:0000313" key="12">
    <source>
        <dbReference type="Proteomes" id="UP000004754"/>
    </source>
</evidence>
<dbReference type="GO" id="GO:0015937">
    <property type="term" value="P:coenzyme A biosynthetic process"/>
    <property type="evidence" value="ECO:0007669"/>
    <property type="project" value="UniProtKB-UniRule"/>
</dbReference>
<evidence type="ECO:0000256" key="8">
    <source>
        <dbReference type="ARBA" id="ARBA00029346"/>
    </source>
</evidence>
<dbReference type="UniPathway" id="UPA00241">
    <property type="reaction ID" value="UER00355"/>
</dbReference>
<dbReference type="PANTHER" id="PTHR21342:SF1">
    <property type="entry name" value="PHOSPHOPANTETHEINE ADENYLYLTRANSFERASE"/>
    <property type="match status" value="1"/>
</dbReference>
<name>E6MJA2_9FIRM</name>
<evidence type="ECO:0000256" key="6">
    <source>
        <dbReference type="ARBA" id="ARBA00022842"/>
    </source>
</evidence>
<keyword evidence="4 9" id="KW-0547">Nucleotide-binding</keyword>
<evidence type="ECO:0000259" key="10">
    <source>
        <dbReference type="Pfam" id="PF01467"/>
    </source>
</evidence>
<dbReference type="InterPro" id="IPR014729">
    <property type="entry name" value="Rossmann-like_a/b/a_fold"/>
</dbReference>
<comment type="cofactor">
    <cofactor evidence="9">
        <name>Mg(2+)</name>
        <dbReference type="ChEBI" id="CHEBI:18420"/>
    </cofactor>
</comment>
<feature type="binding site" evidence="9">
    <location>
        <position position="41"/>
    </location>
    <ligand>
        <name>substrate</name>
    </ligand>
</feature>
<keyword evidence="2 9" id="KW-0808">Transferase</keyword>
<dbReference type="PRINTS" id="PR01020">
    <property type="entry name" value="LPSBIOSNTHSS"/>
</dbReference>
<evidence type="ECO:0000256" key="4">
    <source>
        <dbReference type="ARBA" id="ARBA00022741"/>
    </source>
</evidence>
<dbReference type="NCBIfam" id="TIGR01510">
    <property type="entry name" value="coaD_prev_kdtB"/>
    <property type="match status" value="1"/>
</dbReference>
<comment type="subcellular location">
    <subcellularLocation>
        <location evidence="9">Cytoplasm</location>
    </subcellularLocation>
</comment>
<protein>
    <recommendedName>
        <fullName evidence="9">Phosphopantetheine adenylyltransferase</fullName>
        <ecNumber evidence="9">2.7.7.3</ecNumber>
    </recommendedName>
    <alternativeName>
        <fullName evidence="9">Dephospho-CoA pyrophosphorylase</fullName>
    </alternativeName>
    <alternativeName>
        <fullName evidence="9">Pantetheine-phosphate adenylyltransferase</fullName>
        <shortName evidence="9">PPAT</shortName>
    </alternativeName>
</protein>
<dbReference type="GO" id="GO:0004595">
    <property type="term" value="F:pantetheine-phosphate adenylyltransferase activity"/>
    <property type="evidence" value="ECO:0007669"/>
    <property type="project" value="UniProtKB-UniRule"/>
</dbReference>
<dbReference type="OrthoDB" id="9806661at2"/>
<evidence type="ECO:0000256" key="3">
    <source>
        <dbReference type="ARBA" id="ARBA00022695"/>
    </source>
</evidence>
<keyword evidence="7 9" id="KW-0173">Coenzyme A biosynthesis</keyword>
<comment type="caution">
    <text evidence="11">The sequence shown here is derived from an EMBL/GenBank/DDBJ whole genome shotgun (WGS) entry which is preliminary data.</text>
</comment>
<dbReference type="CDD" id="cd02163">
    <property type="entry name" value="PPAT"/>
    <property type="match status" value="1"/>
</dbReference>
<proteinExistence type="inferred from homology"/>
<comment type="catalytic activity">
    <reaction evidence="8 9">
        <text>(R)-4'-phosphopantetheine + ATP + H(+) = 3'-dephospho-CoA + diphosphate</text>
        <dbReference type="Rhea" id="RHEA:19801"/>
        <dbReference type="ChEBI" id="CHEBI:15378"/>
        <dbReference type="ChEBI" id="CHEBI:30616"/>
        <dbReference type="ChEBI" id="CHEBI:33019"/>
        <dbReference type="ChEBI" id="CHEBI:57328"/>
        <dbReference type="ChEBI" id="CHEBI:61723"/>
        <dbReference type="EC" id="2.7.7.3"/>
    </reaction>
</comment>
<feature type="site" description="Transition state stabilizer" evidence="9">
    <location>
        <position position="17"/>
    </location>
</feature>
<comment type="pathway">
    <text evidence="9">Cofactor biosynthesis; coenzyme A biosynthesis; CoA from (R)-pantothenate: step 4/5.</text>
</comment>
<feature type="binding site" evidence="9">
    <location>
        <begin position="88"/>
        <end position="90"/>
    </location>
    <ligand>
        <name>ATP</name>
        <dbReference type="ChEBI" id="CHEBI:30616"/>
    </ligand>
</feature>
<evidence type="ECO:0000256" key="9">
    <source>
        <dbReference type="HAMAP-Rule" id="MF_00151"/>
    </source>
</evidence>
<dbReference type="RefSeq" id="WP_006599509.1">
    <property type="nucleotide sequence ID" value="NZ_GL622359.1"/>
</dbReference>
<feature type="binding site" evidence="9">
    <location>
        <begin position="123"/>
        <end position="129"/>
    </location>
    <ligand>
        <name>ATP</name>
        <dbReference type="ChEBI" id="CHEBI:30616"/>
    </ligand>
</feature>
<reference evidence="11 12" key="1">
    <citation type="submission" date="2010-12" db="EMBL/GenBank/DDBJ databases">
        <authorList>
            <person name="Muzny D."/>
            <person name="Qin X."/>
            <person name="Deng J."/>
            <person name="Jiang H."/>
            <person name="Liu Y."/>
            <person name="Qu J."/>
            <person name="Song X.-Z."/>
            <person name="Zhang L."/>
            <person name="Thornton R."/>
            <person name="Coyle M."/>
            <person name="Francisco L."/>
            <person name="Jackson L."/>
            <person name="Javaid M."/>
            <person name="Korchina V."/>
            <person name="Kovar C."/>
            <person name="Mata R."/>
            <person name="Mathew T."/>
            <person name="Ngo R."/>
            <person name="Nguyen L."/>
            <person name="Nguyen N."/>
            <person name="Okwuonu G."/>
            <person name="Ongeri F."/>
            <person name="Pham C."/>
            <person name="Simmons D."/>
            <person name="Wilczek-Boney K."/>
            <person name="Hale W."/>
            <person name="Jakkamsetti A."/>
            <person name="Pham P."/>
            <person name="Ruth R."/>
            <person name="San Lucas F."/>
            <person name="Warren J."/>
            <person name="Zhang J."/>
            <person name="Zhao Z."/>
            <person name="Zhou C."/>
            <person name="Zhu D."/>
            <person name="Lee S."/>
            <person name="Bess C."/>
            <person name="Blankenburg K."/>
            <person name="Forbes L."/>
            <person name="Fu Q."/>
            <person name="Gubbala S."/>
            <person name="Hirani K."/>
            <person name="Jayaseelan J.C."/>
            <person name="Lara F."/>
            <person name="Munidasa M."/>
            <person name="Palculict T."/>
            <person name="Patil S."/>
            <person name="Pu L.-L."/>
            <person name="Saada N."/>
            <person name="Tang L."/>
            <person name="Weissenberger G."/>
            <person name="Zhu Y."/>
            <person name="Hemphill L."/>
            <person name="Shang Y."/>
            <person name="Youmans B."/>
            <person name="Ayvaz T."/>
            <person name="Ross M."/>
            <person name="Santibanez J."/>
            <person name="Aqrawi P."/>
            <person name="Gross S."/>
            <person name="Joshi V."/>
            <person name="Fowler G."/>
            <person name="Nazareth L."/>
            <person name="Reid J."/>
            <person name="Worley K."/>
            <person name="Petrosino J."/>
            <person name="Highlander S."/>
            <person name="Gibbs R."/>
        </authorList>
    </citation>
    <scope>NUCLEOTIDE SEQUENCE [LARGE SCALE GENOMIC DNA]</scope>
    <source>
        <strain evidence="11 12">ATCC 23263</strain>
    </source>
</reference>
<dbReference type="InterPro" id="IPR001980">
    <property type="entry name" value="PPAT"/>
</dbReference>
<evidence type="ECO:0000256" key="5">
    <source>
        <dbReference type="ARBA" id="ARBA00022840"/>
    </source>
</evidence>
<accession>E6MJA2</accession>
<dbReference type="Gene3D" id="3.40.50.620">
    <property type="entry name" value="HUPs"/>
    <property type="match status" value="1"/>
</dbReference>
<dbReference type="HOGENOM" id="CLU_100149_0_1_9"/>
<feature type="binding site" evidence="9">
    <location>
        <begin position="9"/>
        <end position="10"/>
    </location>
    <ligand>
        <name>ATP</name>
        <dbReference type="ChEBI" id="CHEBI:30616"/>
    </ligand>
</feature>
<dbReference type="EMBL" id="AEQN01000026">
    <property type="protein sequence ID" value="EFV00922.1"/>
    <property type="molecule type" value="Genomic_DNA"/>
</dbReference>
<dbReference type="PANTHER" id="PTHR21342">
    <property type="entry name" value="PHOSPHOPANTETHEINE ADENYLYLTRANSFERASE"/>
    <property type="match status" value="1"/>
</dbReference>
<evidence type="ECO:0000256" key="2">
    <source>
        <dbReference type="ARBA" id="ARBA00022679"/>
    </source>
</evidence>
<dbReference type="AlphaFoldDB" id="E6MJA2"/>
<dbReference type="SUPFAM" id="SSF52374">
    <property type="entry name" value="Nucleotidylyl transferase"/>
    <property type="match status" value="1"/>
</dbReference>
<keyword evidence="1 9" id="KW-0963">Cytoplasm</keyword>
<feature type="binding site" evidence="9">
    <location>
        <position position="87"/>
    </location>
    <ligand>
        <name>substrate</name>
    </ligand>
</feature>
<dbReference type="EC" id="2.7.7.3" evidence="9"/>
<comment type="subunit">
    <text evidence="9">Homohexamer.</text>
</comment>
<dbReference type="GO" id="GO:0005524">
    <property type="term" value="F:ATP binding"/>
    <property type="evidence" value="ECO:0007669"/>
    <property type="project" value="UniProtKB-KW"/>
</dbReference>
<evidence type="ECO:0000256" key="1">
    <source>
        <dbReference type="ARBA" id="ARBA00022490"/>
    </source>
</evidence>
<dbReference type="NCBIfam" id="TIGR00125">
    <property type="entry name" value="cyt_tran_rel"/>
    <property type="match status" value="1"/>
</dbReference>
<dbReference type="GO" id="GO:0005737">
    <property type="term" value="C:cytoplasm"/>
    <property type="evidence" value="ECO:0007669"/>
    <property type="project" value="UniProtKB-SubCell"/>
</dbReference>
<keyword evidence="5 9" id="KW-0067">ATP-binding</keyword>
<dbReference type="InterPro" id="IPR004821">
    <property type="entry name" value="Cyt_trans-like"/>
</dbReference>
<dbReference type="STRING" id="887929.HMP0721_2087"/>
<keyword evidence="3 9" id="KW-0548">Nucleotidyltransferase</keyword>
<feature type="domain" description="Cytidyltransferase-like" evidence="10">
    <location>
        <begin position="5"/>
        <end position="133"/>
    </location>
</feature>
<keyword evidence="6 9" id="KW-0460">Magnesium</keyword>
<dbReference type="Pfam" id="PF01467">
    <property type="entry name" value="CTP_transf_like"/>
    <property type="match status" value="1"/>
</dbReference>
<feature type="binding site" evidence="9">
    <location>
        <position position="17"/>
    </location>
    <ligand>
        <name>ATP</name>
        <dbReference type="ChEBI" id="CHEBI:30616"/>
    </ligand>
</feature>
<feature type="binding site" evidence="9">
    <location>
        <position position="98"/>
    </location>
    <ligand>
        <name>ATP</name>
        <dbReference type="ChEBI" id="CHEBI:30616"/>
    </ligand>
</feature>